<dbReference type="InterPro" id="IPR029058">
    <property type="entry name" value="AB_hydrolase_fold"/>
</dbReference>
<dbReference type="Proteomes" id="UP001178507">
    <property type="component" value="Unassembled WGS sequence"/>
</dbReference>
<evidence type="ECO:0000313" key="4">
    <source>
        <dbReference type="EMBL" id="CAJ1394810.1"/>
    </source>
</evidence>
<dbReference type="InterPro" id="IPR003140">
    <property type="entry name" value="PLipase/COase/thioEstase"/>
</dbReference>
<comment type="caution">
    <text evidence="4">The sequence shown here is derived from an EMBL/GenBank/DDBJ whole genome shotgun (WGS) entry which is preliminary data.</text>
</comment>
<organism evidence="4 5">
    <name type="scientific">Effrenium voratum</name>
    <dbReference type="NCBI Taxonomy" id="2562239"/>
    <lineage>
        <taxon>Eukaryota</taxon>
        <taxon>Sar</taxon>
        <taxon>Alveolata</taxon>
        <taxon>Dinophyceae</taxon>
        <taxon>Suessiales</taxon>
        <taxon>Symbiodiniaceae</taxon>
        <taxon>Effrenium</taxon>
    </lineage>
</organism>
<protein>
    <recommendedName>
        <fullName evidence="3">Phospholipase/carboxylesterase/thioesterase domain-containing protein</fullName>
    </recommendedName>
</protein>
<feature type="domain" description="Phospholipase/carboxylesterase/thioesterase" evidence="3">
    <location>
        <begin position="27"/>
        <end position="235"/>
    </location>
</feature>
<gene>
    <name evidence="4" type="ORF">EVOR1521_LOCUS19389</name>
</gene>
<evidence type="ECO:0000259" key="3">
    <source>
        <dbReference type="Pfam" id="PF02230"/>
    </source>
</evidence>
<dbReference type="GO" id="GO:0008474">
    <property type="term" value="F:palmitoyl-(protein) hydrolase activity"/>
    <property type="evidence" value="ECO:0007669"/>
    <property type="project" value="TreeGrafter"/>
</dbReference>
<dbReference type="PANTHER" id="PTHR10655:SF17">
    <property type="entry name" value="LYSOPHOSPHOLIPASE-LIKE PROTEIN 1"/>
    <property type="match status" value="1"/>
</dbReference>
<reference evidence="4" key="1">
    <citation type="submission" date="2023-08" db="EMBL/GenBank/DDBJ databases">
        <authorList>
            <person name="Chen Y."/>
            <person name="Shah S."/>
            <person name="Dougan E. K."/>
            <person name="Thang M."/>
            <person name="Chan C."/>
        </authorList>
    </citation>
    <scope>NUCLEOTIDE SEQUENCE</scope>
</reference>
<accession>A0AA36IVQ9</accession>
<keyword evidence="5" id="KW-1185">Reference proteome</keyword>
<comment type="similarity">
    <text evidence="1">Belongs to the AB hydrolase superfamily. AB hydrolase 2 family.</text>
</comment>
<dbReference type="GO" id="GO:0005737">
    <property type="term" value="C:cytoplasm"/>
    <property type="evidence" value="ECO:0007669"/>
    <property type="project" value="TreeGrafter"/>
</dbReference>
<evidence type="ECO:0000256" key="2">
    <source>
        <dbReference type="ARBA" id="ARBA00022801"/>
    </source>
</evidence>
<sequence length="239" mass="25895">MLRRGRLRFGGLGVRWFSGRVARLGPSKPSSCVVLLHGLGDTAEGWLGGAHHLAASLPETRFVLPTAPTQPVSLNGGMPMPSWYDIRGLGERSDEPCDGIEDSSQGVRECFWTVEQLIQDELDAGLAPEKIVLAGFSQGGALSLYTGLRLPIRLAGVVCMSGYLPFTRTFATSPEAAQVPVLHCHGSADGVVRLDWAEAGAERLRQLAVPLEMRLYDMGHSACEEELDDVAEWIAERVK</sequence>
<dbReference type="GO" id="GO:0052689">
    <property type="term" value="F:carboxylic ester hydrolase activity"/>
    <property type="evidence" value="ECO:0007669"/>
    <property type="project" value="TreeGrafter"/>
</dbReference>
<keyword evidence="2" id="KW-0378">Hydrolase</keyword>
<dbReference type="InterPro" id="IPR050565">
    <property type="entry name" value="LYPA1-2/EST-like"/>
</dbReference>
<dbReference type="EMBL" id="CAUJNA010002968">
    <property type="protein sequence ID" value="CAJ1394810.1"/>
    <property type="molecule type" value="Genomic_DNA"/>
</dbReference>
<proteinExistence type="inferred from homology"/>
<dbReference type="Pfam" id="PF02230">
    <property type="entry name" value="Abhydrolase_2"/>
    <property type="match status" value="1"/>
</dbReference>
<dbReference type="PANTHER" id="PTHR10655">
    <property type="entry name" value="LYSOPHOSPHOLIPASE-RELATED"/>
    <property type="match status" value="1"/>
</dbReference>
<dbReference type="SUPFAM" id="SSF53474">
    <property type="entry name" value="alpha/beta-Hydrolases"/>
    <property type="match status" value="1"/>
</dbReference>
<dbReference type="AlphaFoldDB" id="A0AA36IVQ9"/>
<evidence type="ECO:0000256" key="1">
    <source>
        <dbReference type="ARBA" id="ARBA00006499"/>
    </source>
</evidence>
<name>A0AA36IVQ9_9DINO</name>
<evidence type="ECO:0000313" key="5">
    <source>
        <dbReference type="Proteomes" id="UP001178507"/>
    </source>
</evidence>
<dbReference type="Gene3D" id="3.40.50.1820">
    <property type="entry name" value="alpha/beta hydrolase"/>
    <property type="match status" value="1"/>
</dbReference>